<keyword evidence="2" id="KW-0245">EGF-like domain</keyword>
<dbReference type="PROSITE" id="PS00022">
    <property type="entry name" value="EGF_1"/>
    <property type="match status" value="1"/>
</dbReference>
<dbReference type="InterPro" id="IPR023296">
    <property type="entry name" value="Glyco_hydro_beta-prop_sf"/>
</dbReference>
<dbReference type="InterPro" id="IPR000742">
    <property type="entry name" value="EGF"/>
</dbReference>
<evidence type="ECO:0000256" key="1">
    <source>
        <dbReference type="ARBA" id="ARBA00022729"/>
    </source>
</evidence>
<evidence type="ECO:0000256" key="3">
    <source>
        <dbReference type="SAM" id="SignalP"/>
    </source>
</evidence>
<feature type="disulfide bond" evidence="2">
    <location>
        <begin position="46"/>
        <end position="55"/>
    </location>
</feature>
<sequence>MRLVKLLSLWAIGMVHVQACRTDEDCSLNGICTRITRHSKKSVCQCDPGWSGEDCGRLDLAPATKWSGYNHTNATQPGDWRAYGNSSWGGTIIQDPKDRGLFHLFTSQFEHGCGLSGWRPHSFVIRAESRSGPQGPYIYADRITDAFHHNPHAIFSPADHKYLIYMTGIDAPEQTECRSFSYKQWPNNISIASADDPRGPWTAPKLVLSSVPPEAPHSTNPSPWPLWSAKKPTREIALGVEDIAIFSAPTWDGQYTLTHEQSWNTSEYSRTWTEDSFLWRDKRGNWHALAHWMIDLVEHDGQKWPRVGAHMFSRELTGPWHFHLHEAFNSSVTYTDGSTQLFKRRERAKLFFSDDGLLTPLYLVTGVQEMNETGRSYTLIQPVGTKWRDFEEGLGF</sequence>
<dbReference type="Proteomes" id="UP001610334">
    <property type="component" value="Unassembled WGS sequence"/>
</dbReference>
<reference evidence="5 6" key="1">
    <citation type="submission" date="2024-07" db="EMBL/GenBank/DDBJ databases">
        <title>Section-level genome sequencing and comparative genomics of Aspergillus sections Usti and Cavernicolus.</title>
        <authorList>
            <consortium name="Lawrence Berkeley National Laboratory"/>
            <person name="Nybo J.L."/>
            <person name="Vesth T.C."/>
            <person name="Theobald S."/>
            <person name="Frisvad J.C."/>
            <person name="Larsen T.O."/>
            <person name="Kjaerboelling I."/>
            <person name="Rothschild-Mancinelli K."/>
            <person name="Lyhne E.K."/>
            <person name="Kogle M.E."/>
            <person name="Barry K."/>
            <person name="Clum A."/>
            <person name="Na H."/>
            <person name="Ledsgaard L."/>
            <person name="Lin J."/>
            <person name="Lipzen A."/>
            <person name="Kuo A."/>
            <person name="Riley R."/>
            <person name="Mondo S."/>
            <person name="Labutti K."/>
            <person name="Haridas S."/>
            <person name="Pangalinan J."/>
            <person name="Salamov A.A."/>
            <person name="Simmons B.A."/>
            <person name="Magnuson J.K."/>
            <person name="Chen J."/>
            <person name="Drula E."/>
            <person name="Henrissat B."/>
            <person name="Wiebenga A."/>
            <person name="Lubbers R.J."/>
            <person name="Gomes A.C."/>
            <person name="Makela M.R."/>
            <person name="Stajich J."/>
            <person name="Grigoriev I.V."/>
            <person name="Mortensen U.H."/>
            <person name="De Vries R.P."/>
            <person name="Baker S.E."/>
            <person name="Andersen M.R."/>
        </authorList>
    </citation>
    <scope>NUCLEOTIDE SEQUENCE [LARGE SCALE GENOMIC DNA]</scope>
    <source>
        <strain evidence="5 6">CBS 588.65</strain>
    </source>
</reference>
<dbReference type="SUPFAM" id="SSF75005">
    <property type="entry name" value="Arabinanase/levansucrase/invertase"/>
    <property type="match status" value="1"/>
</dbReference>
<proteinExistence type="predicted"/>
<name>A0ABR4HQ63_9EURO</name>
<accession>A0ABR4HQ63</accession>
<dbReference type="EMBL" id="JBFXLT010000017">
    <property type="protein sequence ID" value="KAL2817625.1"/>
    <property type="molecule type" value="Genomic_DNA"/>
</dbReference>
<comment type="caution">
    <text evidence="2">Lacks conserved residue(s) required for the propagation of feature annotation.</text>
</comment>
<feature type="domain" description="EGF-like" evidence="4">
    <location>
        <begin position="16"/>
        <end position="56"/>
    </location>
</feature>
<dbReference type="CDD" id="cd08994">
    <property type="entry name" value="GH43_62_32_68_117_130-like"/>
    <property type="match status" value="1"/>
</dbReference>
<feature type="chain" id="PRO_5045836052" description="EGF-like domain-containing protein" evidence="3">
    <location>
        <begin position="20"/>
        <end position="396"/>
    </location>
</feature>
<protein>
    <recommendedName>
        <fullName evidence="4">EGF-like domain-containing protein</fullName>
    </recommendedName>
</protein>
<dbReference type="SUPFAM" id="SSF57196">
    <property type="entry name" value="EGF/Laminin"/>
    <property type="match status" value="1"/>
</dbReference>
<organism evidence="5 6">
    <name type="scientific">Aspergillus granulosus</name>
    <dbReference type="NCBI Taxonomy" id="176169"/>
    <lineage>
        <taxon>Eukaryota</taxon>
        <taxon>Fungi</taxon>
        <taxon>Dikarya</taxon>
        <taxon>Ascomycota</taxon>
        <taxon>Pezizomycotina</taxon>
        <taxon>Eurotiomycetes</taxon>
        <taxon>Eurotiomycetidae</taxon>
        <taxon>Eurotiales</taxon>
        <taxon>Aspergillaceae</taxon>
        <taxon>Aspergillus</taxon>
        <taxon>Aspergillus subgen. Nidulantes</taxon>
    </lineage>
</organism>
<dbReference type="PROSITE" id="PS01186">
    <property type="entry name" value="EGF_2"/>
    <property type="match status" value="1"/>
</dbReference>
<evidence type="ECO:0000259" key="4">
    <source>
        <dbReference type="PROSITE" id="PS50026"/>
    </source>
</evidence>
<evidence type="ECO:0000313" key="6">
    <source>
        <dbReference type="Proteomes" id="UP001610334"/>
    </source>
</evidence>
<gene>
    <name evidence="5" type="ORF">BJX63DRAFT_429670</name>
</gene>
<dbReference type="Gene3D" id="2.10.25.10">
    <property type="entry name" value="Laminin"/>
    <property type="match status" value="1"/>
</dbReference>
<keyword evidence="6" id="KW-1185">Reference proteome</keyword>
<dbReference type="PROSITE" id="PS50026">
    <property type="entry name" value="EGF_3"/>
    <property type="match status" value="1"/>
</dbReference>
<keyword evidence="2" id="KW-1015">Disulfide bond</keyword>
<evidence type="ECO:0000256" key="2">
    <source>
        <dbReference type="PROSITE-ProRule" id="PRU00076"/>
    </source>
</evidence>
<comment type="caution">
    <text evidence="5">The sequence shown here is derived from an EMBL/GenBank/DDBJ whole genome shotgun (WGS) entry which is preliminary data.</text>
</comment>
<keyword evidence="1 3" id="KW-0732">Signal</keyword>
<evidence type="ECO:0000313" key="5">
    <source>
        <dbReference type="EMBL" id="KAL2817625.1"/>
    </source>
</evidence>
<dbReference type="Gene3D" id="2.115.10.20">
    <property type="entry name" value="Glycosyl hydrolase domain, family 43"/>
    <property type="match status" value="1"/>
</dbReference>
<feature type="signal peptide" evidence="3">
    <location>
        <begin position="1"/>
        <end position="19"/>
    </location>
</feature>